<proteinExistence type="predicted"/>
<dbReference type="AlphaFoldDB" id="A0A1R2B1U8"/>
<dbReference type="EMBL" id="MPUH01001056">
    <property type="protein sequence ID" value="OMJ70763.1"/>
    <property type="molecule type" value="Genomic_DNA"/>
</dbReference>
<evidence type="ECO:0000313" key="1">
    <source>
        <dbReference type="EMBL" id="OMJ70763.1"/>
    </source>
</evidence>
<name>A0A1R2B1U8_9CILI</name>
<accession>A0A1R2B1U8</accession>
<dbReference type="Proteomes" id="UP000187209">
    <property type="component" value="Unassembled WGS sequence"/>
</dbReference>
<sequence length="95" mass="11003">MGNDLTSAAVASGQFWKDPAVKKIGKVNHLHIQYEVGNLYRGSKSIITEDELRACKVILRAYRKYRIKRSNSYAIRQYLDVKDLYRHRRNSSASN</sequence>
<organism evidence="1 2">
    <name type="scientific">Stentor coeruleus</name>
    <dbReference type="NCBI Taxonomy" id="5963"/>
    <lineage>
        <taxon>Eukaryota</taxon>
        <taxon>Sar</taxon>
        <taxon>Alveolata</taxon>
        <taxon>Ciliophora</taxon>
        <taxon>Postciliodesmatophora</taxon>
        <taxon>Heterotrichea</taxon>
        <taxon>Heterotrichida</taxon>
        <taxon>Stentoridae</taxon>
        <taxon>Stentor</taxon>
    </lineage>
</organism>
<gene>
    <name evidence="1" type="ORF">SteCoe_31184</name>
</gene>
<reference evidence="1 2" key="1">
    <citation type="submission" date="2016-11" db="EMBL/GenBank/DDBJ databases">
        <title>The macronuclear genome of Stentor coeruleus: a giant cell with tiny introns.</title>
        <authorList>
            <person name="Slabodnick M."/>
            <person name="Ruby J.G."/>
            <person name="Reiff S.B."/>
            <person name="Swart E.C."/>
            <person name="Gosai S."/>
            <person name="Prabakaran S."/>
            <person name="Witkowska E."/>
            <person name="Larue G.E."/>
            <person name="Fisher S."/>
            <person name="Freeman R.M."/>
            <person name="Gunawardena J."/>
            <person name="Chu W."/>
            <person name="Stover N.A."/>
            <person name="Gregory B.D."/>
            <person name="Nowacki M."/>
            <person name="Derisi J."/>
            <person name="Roy S.W."/>
            <person name="Marshall W.F."/>
            <person name="Sood P."/>
        </authorList>
    </citation>
    <scope>NUCLEOTIDE SEQUENCE [LARGE SCALE GENOMIC DNA]</scope>
    <source>
        <strain evidence="1">WM001</strain>
    </source>
</reference>
<protein>
    <submittedName>
        <fullName evidence="1">Uncharacterized protein</fullName>
    </submittedName>
</protein>
<comment type="caution">
    <text evidence="1">The sequence shown here is derived from an EMBL/GenBank/DDBJ whole genome shotgun (WGS) entry which is preliminary data.</text>
</comment>
<dbReference type="OrthoDB" id="321257at2759"/>
<evidence type="ECO:0000313" key="2">
    <source>
        <dbReference type="Proteomes" id="UP000187209"/>
    </source>
</evidence>
<keyword evidence="2" id="KW-1185">Reference proteome</keyword>